<reference evidence="1" key="1">
    <citation type="submission" date="2022-08" db="EMBL/GenBank/DDBJ databases">
        <title>Nisaea acidiphila sp. nov., isolated from a marine algal debris and emended description of the genus Nisaea Urios et al. 2008.</title>
        <authorList>
            <person name="Kwon K."/>
        </authorList>
    </citation>
    <scope>NUCLEOTIDE SEQUENCE</scope>
    <source>
        <strain evidence="1">MEBiC11861</strain>
    </source>
</reference>
<evidence type="ECO:0000313" key="1">
    <source>
        <dbReference type="EMBL" id="UUX49159.1"/>
    </source>
</evidence>
<proteinExistence type="predicted"/>
<organism evidence="1 2">
    <name type="scientific">Nisaea acidiphila</name>
    <dbReference type="NCBI Taxonomy" id="1862145"/>
    <lineage>
        <taxon>Bacteria</taxon>
        <taxon>Pseudomonadati</taxon>
        <taxon>Pseudomonadota</taxon>
        <taxon>Alphaproteobacteria</taxon>
        <taxon>Rhodospirillales</taxon>
        <taxon>Thalassobaculaceae</taxon>
        <taxon>Nisaea</taxon>
    </lineage>
</organism>
<accession>A0A9J7APM0</accession>
<gene>
    <name evidence="1" type="ORF">NUH88_17355</name>
</gene>
<dbReference type="Proteomes" id="UP001060336">
    <property type="component" value="Chromosome"/>
</dbReference>
<name>A0A9J7APM0_9PROT</name>
<protein>
    <submittedName>
        <fullName evidence="1">Uncharacterized protein</fullName>
    </submittedName>
</protein>
<dbReference type="AlphaFoldDB" id="A0A9J7APM0"/>
<keyword evidence="2" id="KW-1185">Reference proteome</keyword>
<dbReference type="RefSeq" id="WP_257767660.1">
    <property type="nucleotide sequence ID" value="NZ_CP102480.1"/>
</dbReference>
<evidence type="ECO:0000313" key="2">
    <source>
        <dbReference type="Proteomes" id="UP001060336"/>
    </source>
</evidence>
<sequence>MFPADLLPLQPIPPGNDQRVLADRHLPGQPALESYLQHLRTEIDAELATKLPDYDGKPYPLGRCREIRDRVYDRLVEQINAPSCPVSLALREFIGNGGIGRKIWGVLRESYFQNAIQIGPLYIDVANDTVDPLKPQTEILPLEKSGMKAVEDFFHFARTAQRYWECETYANTAIPGLASLFPIICVNRKRSVWLAAQSDQMIELTRKRSFAPSLDFVRQAPEPGEALVGFLRGRAARSAHQRLCISGTSQDVIESDIAESRFADEDHYRASVDGFYELQTLLMA</sequence>
<dbReference type="EMBL" id="CP102480">
    <property type="protein sequence ID" value="UUX49159.1"/>
    <property type="molecule type" value="Genomic_DNA"/>
</dbReference>
<dbReference type="KEGG" id="naci:NUH88_17355"/>